<feature type="compositionally biased region" description="Pro residues" evidence="1">
    <location>
        <begin position="111"/>
        <end position="121"/>
    </location>
</feature>
<dbReference type="AlphaFoldDB" id="A0A0G4FEB7"/>
<protein>
    <recommendedName>
        <fullName evidence="5">ShKT domain-containing protein</fullName>
    </recommendedName>
</protein>
<gene>
    <name evidence="3" type="ORF">Vbra_1061</name>
</gene>
<keyword evidence="2" id="KW-0732">Signal</keyword>
<sequence>MFATLMMLILAALLVTERSLVAAAVCSWQGEGGSCTVDYPRAKGDRQRCKYPLVCDALPGAEAGRCVLPHTRKVGESCTVGGVHGLCDRQSYCAPDDGVIPSMPEGSPQQVGPPPPPPPAPKNGTCAAKQATGSPCDPRVGAACDTDRCLPPSFASADPSTAVCVDRFVGWGEACNELDRLCNAACGTCVEGACKPHESGLAMPEVPPPPPLPTAGDGGDGAANGPPPPPLGPLDSMTCADVCCPEGTYCVTPQDSDCSKSKASGEECSGESPGECEAGTQCYRGKCTEIFGVDASVAAIPISPTAPMVCLPWQPAEIDQRRGSARCAKVQGRSCESDEDCPGLGVGGYCDCETNTCHIDPFPDCLAEFRKYFVNAGVSPYANFADYEEEYRNWLCCMSKNGFGEKEYIDWEAVRGAPAGSLFTSQFTCESRSRRRLGGKPLLHS</sequence>
<feature type="signal peptide" evidence="2">
    <location>
        <begin position="1"/>
        <end position="23"/>
    </location>
</feature>
<feature type="chain" id="PRO_5005188690" description="ShKT domain-containing protein" evidence="2">
    <location>
        <begin position="24"/>
        <end position="445"/>
    </location>
</feature>
<feature type="region of interest" description="Disordered" evidence="1">
    <location>
        <begin position="201"/>
        <end position="231"/>
    </location>
</feature>
<accession>A0A0G4FEB7</accession>
<dbReference type="InParanoid" id="A0A0G4FEB7"/>
<evidence type="ECO:0008006" key="5">
    <source>
        <dbReference type="Google" id="ProtNLM"/>
    </source>
</evidence>
<feature type="region of interest" description="Disordered" evidence="1">
    <location>
        <begin position="103"/>
        <end position="126"/>
    </location>
</feature>
<proteinExistence type="predicted"/>
<evidence type="ECO:0000256" key="2">
    <source>
        <dbReference type="SAM" id="SignalP"/>
    </source>
</evidence>
<dbReference type="VEuPathDB" id="CryptoDB:Vbra_1061"/>
<evidence type="ECO:0000313" key="4">
    <source>
        <dbReference type="Proteomes" id="UP000041254"/>
    </source>
</evidence>
<organism evidence="3 4">
    <name type="scientific">Vitrella brassicaformis (strain CCMP3155)</name>
    <dbReference type="NCBI Taxonomy" id="1169540"/>
    <lineage>
        <taxon>Eukaryota</taxon>
        <taxon>Sar</taxon>
        <taxon>Alveolata</taxon>
        <taxon>Colpodellida</taxon>
        <taxon>Vitrellaceae</taxon>
        <taxon>Vitrella</taxon>
    </lineage>
</organism>
<dbReference type="EMBL" id="CDMY01000419">
    <property type="protein sequence ID" value="CEM11557.1"/>
    <property type="molecule type" value="Genomic_DNA"/>
</dbReference>
<reference evidence="3 4" key="1">
    <citation type="submission" date="2014-11" db="EMBL/GenBank/DDBJ databases">
        <authorList>
            <person name="Zhu J."/>
            <person name="Qi W."/>
            <person name="Song R."/>
        </authorList>
    </citation>
    <scope>NUCLEOTIDE SEQUENCE [LARGE SCALE GENOMIC DNA]</scope>
</reference>
<dbReference type="Proteomes" id="UP000041254">
    <property type="component" value="Unassembled WGS sequence"/>
</dbReference>
<evidence type="ECO:0000256" key="1">
    <source>
        <dbReference type="SAM" id="MobiDB-lite"/>
    </source>
</evidence>
<name>A0A0G4FEB7_VITBC</name>
<evidence type="ECO:0000313" key="3">
    <source>
        <dbReference type="EMBL" id="CEM11557.1"/>
    </source>
</evidence>
<keyword evidence="4" id="KW-1185">Reference proteome</keyword>